<sequence length="169" mass="18498">MATSEAYSILYAYPSNTLGRLEQIFTAFLSCFTQKGRSLYSARPAGVTLQQRLWGRSNVALGGPLASTLTMALAAVSAAYQVLRGTTGIFTSQSTSLLSRARALYACSLNRRKMTSKRKTDHLERTANKFRQEIISPANVCGITDESATVKRVRLAVANSEFSFKAGQW</sequence>
<evidence type="ECO:0000256" key="2">
    <source>
        <dbReference type="ARBA" id="ARBA00023027"/>
    </source>
</evidence>
<protein>
    <submittedName>
        <fullName evidence="3">Oxidoreductase NAD-binding domain-containing 1</fullName>
    </submittedName>
</protein>
<evidence type="ECO:0000313" key="3">
    <source>
        <dbReference type="EMBL" id="CAH2282719.1"/>
    </source>
</evidence>
<evidence type="ECO:0000313" key="4">
    <source>
        <dbReference type="Proteomes" id="UP001295444"/>
    </source>
</evidence>
<dbReference type="PANTHER" id="PTHR46505:SF1">
    <property type="entry name" value="OXIDOREDUCTASE NAD-BINDING DOMAIN-CONTAINING PROTEIN 1"/>
    <property type="match status" value="1"/>
</dbReference>
<keyword evidence="4" id="KW-1185">Reference proteome</keyword>
<dbReference type="GO" id="GO:0016491">
    <property type="term" value="F:oxidoreductase activity"/>
    <property type="evidence" value="ECO:0007669"/>
    <property type="project" value="UniProtKB-KW"/>
</dbReference>
<dbReference type="AlphaFoldDB" id="A0AAD1RXJ5"/>
<keyword evidence="2" id="KW-0520">NAD</keyword>
<dbReference type="PANTHER" id="PTHR46505">
    <property type="entry name" value="OXIDOREDUCTASE NAD-BINDING DOMAIN-CONTAINING PROTEIN 1"/>
    <property type="match status" value="1"/>
</dbReference>
<organism evidence="3 4">
    <name type="scientific">Pelobates cultripes</name>
    <name type="common">Western spadefoot toad</name>
    <dbReference type="NCBI Taxonomy" id="61616"/>
    <lineage>
        <taxon>Eukaryota</taxon>
        <taxon>Metazoa</taxon>
        <taxon>Chordata</taxon>
        <taxon>Craniata</taxon>
        <taxon>Vertebrata</taxon>
        <taxon>Euteleostomi</taxon>
        <taxon>Amphibia</taxon>
        <taxon>Batrachia</taxon>
        <taxon>Anura</taxon>
        <taxon>Pelobatoidea</taxon>
        <taxon>Pelobatidae</taxon>
        <taxon>Pelobates</taxon>
    </lineage>
</organism>
<accession>A0AAD1RXJ5</accession>
<name>A0AAD1RXJ5_PELCU</name>
<reference evidence="3" key="1">
    <citation type="submission" date="2022-03" db="EMBL/GenBank/DDBJ databases">
        <authorList>
            <person name="Alioto T."/>
            <person name="Alioto T."/>
            <person name="Gomez Garrido J."/>
        </authorList>
    </citation>
    <scope>NUCLEOTIDE SEQUENCE</scope>
</reference>
<dbReference type="Proteomes" id="UP001295444">
    <property type="component" value="Chromosome 04"/>
</dbReference>
<evidence type="ECO:0000256" key="1">
    <source>
        <dbReference type="ARBA" id="ARBA00023002"/>
    </source>
</evidence>
<dbReference type="InterPro" id="IPR052128">
    <property type="entry name" value="Oxidoreductase_NAD-binding"/>
</dbReference>
<keyword evidence="1" id="KW-0560">Oxidoreductase</keyword>
<proteinExistence type="predicted"/>
<dbReference type="EMBL" id="OW240915">
    <property type="protein sequence ID" value="CAH2282719.1"/>
    <property type="molecule type" value="Genomic_DNA"/>
</dbReference>
<gene>
    <name evidence="3" type="ORF">PECUL_23A020298</name>
</gene>
<dbReference type="GO" id="GO:0005739">
    <property type="term" value="C:mitochondrion"/>
    <property type="evidence" value="ECO:0007669"/>
    <property type="project" value="TreeGrafter"/>
</dbReference>